<evidence type="ECO:0000256" key="6">
    <source>
        <dbReference type="ARBA" id="ARBA00023242"/>
    </source>
</evidence>
<keyword evidence="4 7" id="KW-0805">Transcription regulation</keyword>
<keyword evidence="5 7" id="KW-0804">Transcription</keyword>
<dbReference type="OMA" id="QPMDTGN"/>
<dbReference type="GO" id="GO:0005737">
    <property type="term" value="C:cytoplasm"/>
    <property type="evidence" value="ECO:0007669"/>
    <property type="project" value="UniProtKB-SubCell"/>
</dbReference>
<accession>A0A0C2MQ86</accession>
<dbReference type="EMBL" id="JWZT01002428">
    <property type="protein sequence ID" value="KII69431.1"/>
    <property type="molecule type" value="Genomic_DNA"/>
</dbReference>
<dbReference type="Proteomes" id="UP000031668">
    <property type="component" value="Unassembled WGS sequence"/>
</dbReference>
<dbReference type="SUPFAM" id="SSF56366">
    <property type="entry name" value="SMAD MH1 domain"/>
    <property type="match status" value="1"/>
</dbReference>
<dbReference type="InterPro" id="IPR008984">
    <property type="entry name" value="SMAD_FHA_dom_sf"/>
</dbReference>
<dbReference type="GO" id="GO:0060395">
    <property type="term" value="P:SMAD protein signal transduction"/>
    <property type="evidence" value="ECO:0007669"/>
    <property type="project" value="TreeGrafter"/>
</dbReference>
<dbReference type="PROSITE" id="PS51075">
    <property type="entry name" value="MH1"/>
    <property type="match status" value="1"/>
</dbReference>
<evidence type="ECO:0000259" key="8">
    <source>
        <dbReference type="PROSITE" id="PS51075"/>
    </source>
</evidence>
<gene>
    <name evidence="10" type="ORF">RF11_11075</name>
</gene>
<dbReference type="GO" id="GO:0046872">
    <property type="term" value="F:metal ion binding"/>
    <property type="evidence" value="ECO:0007669"/>
    <property type="project" value="UniProtKB-KW"/>
</dbReference>
<comment type="similarity">
    <text evidence="1 7">Belongs to the dwarfin/SMAD family.</text>
</comment>
<keyword evidence="6 7" id="KW-0539">Nucleus</keyword>
<dbReference type="AlphaFoldDB" id="A0A0C2MQ86"/>
<dbReference type="InterPro" id="IPR013019">
    <property type="entry name" value="MAD_homology_MH1"/>
</dbReference>
<evidence type="ECO:0000256" key="5">
    <source>
        <dbReference type="ARBA" id="ARBA00023163"/>
    </source>
</evidence>
<dbReference type="GO" id="GO:0000981">
    <property type="term" value="F:DNA-binding transcription factor activity, RNA polymerase II-specific"/>
    <property type="evidence" value="ECO:0007669"/>
    <property type="project" value="TreeGrafter"/>
</dbReference>
<evidence type="ECO:0000256" key="2">
    <source>
        <dbReference type="ARBA" id="ARBA00022723"/>
    </source>
</evidence>
<feature type="domain" description="MH1" evidence="8">
    <location>
        <begin position="13"/>
        <end position="137"/>
    </location>
</feature>
<dbReference type="PROSITE" id="PS51076">
    <property type="entry name" value="MH2"/>
    <property type="match status" value="1"/>
</dbReference>
<dbReference type="PANTHER" id="PTHR13703:SF61">
    <property type="entry name" value="PROTEIN MOTHERS AGAINST DPP"/>
    <property type="match status" value="1"/>
</dbReference>
<dbReference type="Pfam" id="PF03166">
    <property type="entry name" value="MH2"/>
    <property type="match status" value="1"/>
</dbReference>
<dbReference type="InterPro" id="IPR003619">
    <property type="entry name" value="MAD_homology1_Dwarfin-type"/>
</dbReference>
<evidence type="ECO:0000256" key="4">
    <source>
        <dbReference type="ARBA" id="ARBA00023015"/>
    </source>
</evidence>
<comment type="subcellular location">
    <subcellularLocation>
        <location evidence="7">Cytoplasm</location>
    </subcellularLocation>
    <subcellularLocation>
        <location evidence="7">Nucleus</location>
    </subcellularLocation>
</comment>
<comment type="caution">
    <text evidence="10">The sequence shown here is derived from an EMBL/GenBank/DDBJ whole genome shotgun (WGS) entry which is preliminary data.</text>
</comment>
<sequence>MPSLYKLFGVSNPSVKKLLLWRQGDEDERWAEKAIESLIKKLKSKSNSVDLLDNVLATQNPASPCITIPRSLDGRLQVLHRKGLPHVIYCRIFRWPDLQSQHEIKSVEHCRAPFSKSLPDVCINPFHYERVEASVPPPVLVPREPEFFVKNMPHINQRIQQPGMDQQMDPRISVVQMQQGSFGMSENMQKSAFTPVPFLVDKNWCAISYFELSSQVGEAYRPSTDCVIIDGYANPLTANGRISLGALSNVRRTPESDAVLGHIGAGIQLFNHLGDVYLENVSPSSVFIQSSNLNFIRNFNPKAVVRVSAGSFYS</sequence>
<evidence type="ECO:0000313" key="11">
    <source>
        <dbReference type="Proteomes" id="UP000031668"/>
    </source>
</evidence>
<dbReference type="GO" id="GO:0070411">
    <property type="term" value="F:I-SMAD binding"/>
    <property type="evidence" value="ECO:0007669"/>
    <property type="project" value="TreeGrafter"/>
</dbReference>
<evidence type="ECO:0000256" key="7">
    <source>
        <dbReference type="RuleBase" id="RU361195"/>
    </source>
</evidence>
<keyword evidence="2" id="KW-0479">Metal-binding</keyword>
<evidence type="ECO:0000256" key="3">
    <source>
        <dbReference type="ARBA" id="ARBA00022833"/>
    </source>
</evidence>
<dbReference type="GO" id="GO:0071144">
    <property type="term" value="C:heteromeric SMAD protein complex"/>
    <property type="evidence" value="ECO:0007669"/>
    <property type="project" value="TreeGrafter"/>
</dbReference>
<dbReference type="InterPro" id="IPR036578">
    <property type="entry name" value="SMAD_MH1_sf"/>
</dbReference>
<proteinExistence type="inferred from homology"/>
<dbReference type="GO" id="GO:0030154">
    <property type="term" value="P:cell differentiation"/>
    <property type="evidence" value="ECO:0007669"/>
    <property type="project" value="TreeGrafter"/>
</dbReference>
<dbReference type="GO" id="GO:0009653">
    <property type="term" value="P:anatomical structure morphogenesis"/>
    <property type="evidence" value="ECO:0007669"/>
    <property type="project" value="TreeGrafter"/>
</dbReference>
<keyword evidence="11" id="KW-1185">Reference proteome</keyword>
<dbReference type="SMART" id="SM00523">
    <property type="entry name" value="DWA"/>
    <property type="match status" value="1"/>
</dbReference>
<evidence type="ECO:0000256" key="1">
    <source>
        <dbReference type="ARBA" id="ARBA00005545"/>
    </source>
</evidence>
<dbReference type="Gene3D" id="2.60.200.10">
    <property type="match status" value="1"/>
</dbReference>
<evidence type="ECO:0000259" key="9">
    <source>
        <dbReference type="PROSITE" id="PS51076"/>
    </source>
</evidence>
<dbReference type="SMART" id="SM00524">
    <property type="entry name" value="DWB"/>
    <property type="match status" value="1"/>
</dbReference>
<dbReference type="Pfam" id="PF03165">
    <property type="entry name" value="MH1"/>
    <property type="match status" value="1"/>
</dbReference>
<reference evidence="10 11" key="1">
    <citation type="journal article" date="2014" name="Genome Biol. Evol.">
        <title>The genome of the myxosporean Thelohanellus kitauei shows adaptations to nutrient acquisition within its fish host.</title>
        <authorList>
            <person name="Yang Y."/>
            <person name="Xiong J."/>
            <person name="Zhou Z."/>
            <person name="Huo F."/>
            <person name="Miao W."/>
            <person name="Ran C."/>
            <person name="Liu Y."/>
            <person name="Zhang J."/>
            <person name="Feng J."/>
            <person name="Wang M."/>
            <person name="Wang M."/>
            <person name="Wang L."/>
            <person name="Yao B."/>
        </authorList>
    </citation>
    <scope>NUCLEOTIDE SEQUENCE [LARGE SCALE GENOMIC DNA]</scope>
    <source>
        <strain evidence="10">Wuqing</strain>
    </source>
</reference>
<dbReference type="PANTHER" id="PTHR13703">
    <property type="entry name" value="SMAD"/>
    <property type="match status" value="1"/>
</dbReference>
<dbReference type="GO" id="GO:0030509">
    <property type="term" value="P:BMP signaling pathway"/>
    <property type="evidence" value="ECO:0007669"/>
    <property type="project" value="TreeGrafter"/>
</dbReference>
<keyword evidence="3" id="KW-0862">Zinc</keyword>
<name>A0A0C2MQ86_THEKT</name>
<dbReference type="InterPro" id="IPR017855">
    <property type="entry name" value="SMAD-like_dom_sf"/>
</dbReference>
<dbReference type="Gene3D" id="3.90.520.10">
    <property type="entry name" value="SMAD MH1 domain"/>
    <property type="match status" value="1"/>
</dbReference>
<organism evidence="10 11">
    <name type="scientific">Thelohanellus kitauei</name>
    <name type="common">Myxosporean</name>
    <dbReference type="NCBI Taxonomy" id="669202"/>
    <lineage>
        <taxon>Eukaryota</taxon>
        <taxon>Metazoa</taxon>
        <taxon>Cnidaria</taxon>
        <taxon>Myxozoa</taxon>
        <taxon>Myxosporea</taxon>
        <taxon>Bivalvulida</taxon>
        <taxon>Platysporina</taxon>
        <taxon>Myxobolidae</taxon>
        <taxon>Thelohanellus</taxon>
    </lineage>
</organism>
<feature type="domain" description="MH2" evidence="9">
    <location>
        <begin position="204"/>
        <end position="314"/>
    </location>
</feature>
<protein>
    <recommendedName>
        <fullName evidence="7">Mothers against decapentaplegic homolog</fullName>
        <shortName evidence="7">MAD homolog</shortName>
        <shortName evidence="7">Mothers against DPP homolog</shortName>
    </recommendedName>
    <alternativeName>
        <fullName evidence="7">SMAD family member</fullName>
    </alternativeName>
</protein>
<dbReference type="GO" id="GO:0000978">
    <property type="term" value="F:RNA polymerase II cis-regulatory region sequence-specific DNA binding"/>
    <property type="evidence" value="ECO:0007669"/>
    <property type="project" value="TreeGrafter"/>
</dbReference>
<evidence type="ECO:0000313" key="10">
    <source>
        <dbReference type="EMBL" id="KII69431.1"/>
    </source>
</evidence>
<keyword evidence="7" id="KW-0963">Cytoplasm</keyword>
<dbReference type="InterPro" id="IPR013790">
    <property type="entry name" value="Dwarfin"/>
</dbReference>
<dbReference type="OrthoDB" id="5794312at2759"/>
<dbReference type="InterPro" id="IPR001132">
    <property type="entry name" value="SMAD_dom_Dwarfin-type"/>
</dbReference>
<dbReference type="SUPFAM" id="SSF49879">
    <property type="entry name" value="SMAD/FHA domain"/>
    <property type="match status" value="1"/>
</dbReference>